<keyword evidence="1" id="KW-0732">Signal</keyword>
<dbReference type="PANTHER" id="PTHR24113">
    <property type="entry name" value="RAN GTPASE-ACTIVATING PROTEIN 1"/>
    <property type="match status" value="1"/>
</dbReference>
<evidence type="ECO:0000313" key="2">
    <source>
        <dbReference type="EMBL" id="CEM48593.1"/>
    </source>
</evidence>
<name>A0A0G4HVX8_9ALVE</name>
<accession>A0A0G4HVX8</accession>
<dbReference type="PANTHER" id="PTHR24113:SF15">
    <property type="entry name" value="NACHT DOMAIN-CONTAINING PROTEIN"/>
    <property type="match status" value="1"/>
</dbReference>
<protein>
    <submittedName>
        <fullName evidence="2">Uncharacterized protein</fullName>
    </submittedName>
</protein>
<sequence length="165" mass="17385">MLAGNHLRSASAEALGSILALGWLPALLSLDLSDNPLGPSGVRGLAKGLPSPADALPLQSLNLARTKAGPMGVAALGEALKAKKVASLGSLDLEGNAMRPGGFKHLAAAVREMAVPHLRVLNLKRNFLTHVSRQHRDFAPLNDFLSTSGLRELEELDLSDNVLFD</sequence>
<feature type="chain" id="PRO_5005192431" evidence="1">
    <location>
        <begin position="30"/>
        <end position="165"/>
    </location>
</feature>
<dbReference type="EMBL" id="CDMZ01004085">
    <property type="protein sequence ID" value="CEM48593.1"/>
    <property type="molecule type" value="Genomic_DNA"/>
</dbReference>
<dbReference type="GO" id="GO:0048471">
    <property type="term" value="C:perinuclear region of cytoplasm"/>
    <property type="evidence" value="ECO:0007669"/>
    <property type="project" value="TreeGrafter"/>
</dbReference>
<dbReference type="SUPFAM" id="SSF52047">
    <property type="entry name" value="RNI-like"/>
    <property type="match status" value="1"/>
</dbReference>
<organism evidence="2">
    <name type="scientific">Chromera velia CCMP2878</name>
    <dbReference type="NCBI Taxonomy" id="1169474"/>
    <lineage>
        <taxon>Eukaryota</taxon>
        <taxon>Sar</taxon>
        <taxon>Alveolata</taxon>
        <taxon>Colpodellida</taxon>
        <taxon>Chromeraceae</taxon>
        <taxon>Chromera</taxon>
    </lineage>
</organism>
<dbReference type="Pfam" id="PF13516">
    <property type="entry name" value="LRR_6"/>
    <property type="match status" value="1"/>
</dbReference>
<evidence type="ECO:0000256" key="1">
    <source>
        <dbReference type="SAM" id="SignalP"/>
    </source>
</evidence>
<dbReference type="VEuPathDB" id="CryptoDB:Cvel_8922"/>
<feature type="signal peptide" evidence="1">
    <location>
        <begin position="1"/>
        <end position="29"/>
    </location>
</feature>
<dbReference type="GO" id="GO:0005634">
    <property type="term" value="C:nucleus"/>
    <property type="evidence" value="ECO:0007669"/>
    <property type="project" value="TreeGrafter"/>
</dbReference>
<proteinExistence type="predicted"/>
<dbReference type="GO" id="GO:0005829">
    <property type="term" value="C:cytosol"/>
    <property type="evidence" value="ECO:0007669"/>
    <property type="project" value="TreeGrafter"/>
</dbReference>
<dbReference type="GO" id="GO:0006913">
    <property type="term" value="P:nucleocytoplasmic transport"/>
    <property type="evidence" value="ECO:0007669"/>
    <property type="project" value="TreeGrafter"/>
</dbReference>
<dbReference type="Gene3D" id="3.80.10.10">
    <property type="entry name" value="Ribonuclease Inhibitor"/>
    <property type="match status" value="1"/>
</dbReference>
<dbReference type="InterPro" id="IPR001611">
    <property type="entry name" value="Leu-rich_rpt"/>
</dbReference>
<gene>
    <name evidence="2" type="ORF">Cvel_8922</name>
</gene>
<dbReference type="GO" id="GO:0031267">
    <property type="term" value="F:small GTPase binding"/>
    <property type="evidence" value="ECO:0007669"/>
    <property type="project" value="TreeGrafter"/>
</dbReference>
<dbReference type="GO" id="GO:0005096">
    <property type="term" value="F:GTPase activator activity"/>
    <property type="evidence" value="ECO:0007669"/>
    <property type="project" value="InterPro"/>
</dbReference>
<dbReference type="SMART" id="SM00368">
    <property type="entry name" value="LRR_RI"/>
    <property type="match status" value="3"/>
</dbReference>
<reference evidence="2" key="1">
    <citation type="submission" date="2014-11" db="EMBL/GenBank/DDBJ databases">
        <authorList>
            <person name="Otto D Thomas"/>
            <person name="Naeem Raeece"/>
        </authorList>
    </citation>
    <scope>NUCLEOTIDE SEQUENCE</scope>
</reference>
<dbReference type="InterPro" id="IPR027038">
    <property type="entry name" value="RanGap"/>
</dbReference>
<dbReference type="PhylomeDB" id="A0A0G4HVX8"/>
<dbReference type="InterPro" id="IPR032675">
    <property type="entry name" value="LRR_dom_sf"/>
</dbReference>
<dbReference type="AlphaFoldDB" id="A0A0G4HVX8"/>